<keyword evidence="2" id="KW-1185">Reference proteome</keyword>
<comment type="caution">
    <text evidence="1">The sequence shown here is derived from an EMBL/GenBank/DDBJ whole genome shotgun (WGS) entry which is preliminary data.</text>
</comment>
<dbReference type="EMBL" id="AZIM01000096">
    <property type="protein sequence ID" value="ETE73415.1"/>
    <property type="molecule type" value="Genomic_DNA"/>
</dbReference>
<gene>
    <name evidence="1" type="ORF">L345_00748</name>
</gene>
<reference evidence="1 2" key="1">
    <citation type="journal article" date="2013" name="Proc. Natl. Acad. Sci. U.S.A.">
        <title>The king cobra genome reveals dynamic gene evolution and adaptation in the snake venom system.</title>
        <authorList>
            <person name="Vonk F.J."/>
            <person name="Casewell N.R."/>
            <person name="Henkel C.V."/>
            <person name="Heimberg A.M."/>
            <person name="Jansen H.J."/>
            <person name="McCleary R.J."/>
            <person name="Kerkkamp H.M."/>
            <person name="Vos R.A."/>
            <person name="Guerreiro I."/>
            <person name="Calvete J.J."/>
            <person name="Wuster W."/>
            <person name="Woods A.E."/>
            <person name="Logan J.M."/>
            <person name="Harrison R.A."/>
            <person name="Castoe T.A."/>
            <person name="de Koning A.P."/>
            <person name="Pollock D.D."/>
            <person name="Yandell M."/>
            <person name="Calderon D."/>
            <person name="Renjifo C."/>
            <person name="Currier R.B."/>
            <person name="Salgado D."/>
            <person name="Pla D."/>
            <person name="Sanz L."/>
            <person name="Hyder A.S."/>
            <person name="Ribeiro J.M."/>
            <person name="Arntzen J.W."/>
            <person name="van den Thillart G.E."/>
            <person name="Boetzer M."/>
            <person name="Pirovano W."/>
            <person name="Dirks R.P."/>
            <person name="Spaink H.P."/>
            <person name="Duboule D."/>
            <person name="McGlinn E."/>
            <person name="Kini R.M."/>
            <person name="Richardson M.K."/>
        </authorList>
    </citation>
    <scope>NUCLEOTIDE SEQUENCE</scope>
    <source>
        <tissue evidence="1">Blood</tissue>
    </source>
</reference>
<evidence type="ECO:0000313" key="1">
    <source>
        <dbReference type="EMBL" id="ETE73415.1"/>
    </source>
</evidence>
<dbReference type="OrthoDB" id="5954824at2759"/>
<organism evidence="1 2">
    <name type="scientific">Ophiophagus hannah</name>
    <name type="common">King cobra</name>
    <name type="synonym">Naja hannah</name>
    <dbReference type="NCBI Taxonomy" id="8665"/>
    <lineage>
        <taxon>Eukaryota</taxon>
        <taxon>Metazoa</taxon>
        <taxon>Chordata</taxon>
        <taxon>Craniata</taxon>
        <taxon>Vertebrata</taxon>
        <taxon>Euteleostomi</taxon>
        <taxon>Lepidosauria</taxon>
        <taxon>Squamata</taxon>
        <taxon>Bifurcata</taxon>
        <taxon>Unidentata</taxon>
        <taxon>Episquamata</taxon>
        <taxon>Toxicofera</taxon>
        <taxon>Serpentes</taxon>
        <taxon>Colubroidea</taxon>
        <taxon>Elapidae</taxon>
        <taxon>Elapinae</taxon>
        <taxon>Ophiophagus</taxon>
    </lineage>
</organism>
<dbReference type="InterPro" id="IPR019399">
    <property type="entry name" value="Parkin_co-regulated_protein"/>
</dbReference>
<feature type="non-terminal residue" evidence="1">
    <location>
        <position position="1"/>
    </location>
</feature>
<dbReference type="AlphaFoldDB" id="V8PGE2"/>
<accession>V8PGE2</accession>
<proteinExistence type="predicted"/>
<evidence type="ECO:0000313" key="2">
    <source>
        <dbReference type="Proteomes" id="UP000018936"/>
    </source>
</evidence>
<dbReference type="Proteomes" id="UP000018936">
    <property type="component" value="Unassembled WGS sequence"/>
</dbReference>
<sequence length="477" mass="54706">MLGGSGSQRWFYNGFTPVTELHLYRGSGLNKPGFYFTVSEQLYFCVGQSHEGHSNDMKYSEGCAWESMGKVASYNSMMPELLAKIKAMSNYSGLKTGTCMKNNMEIPLDTDEVADGKHVMNYCYHIFTGTDYMLWEQLKHFRIKLYLLRNGGKKAFVAKEQGQLRGKTLIFKEEKNSNHLQGEELSIHGLKLLRLEEMKMVELKSNRNLGEEDKAGQAQTIKILGVNSGDGIDYSQQKRENIGDLIQETLEAFERYGGMTDLANELAACEGDLVPKTKLCQQIAAELDKILDDSSLRNWLFGQQKLTPRAYRKDMWNLGRKGQETKNKIACILMEMSTFHFPKMHLVLRQEFFHVSSCDEGDLEVKSNLLRANCLTFMLRTAIEDIMGSWIHADTIINSHQEPDTGFIREVSMVYQEGDVMKCVIYWEAKYDEATRNRFSDNIDVRIIFKDNLDIIENNKEMPGCCKRHTIYNEDES</sequence>
<dbReference type="Pfam" id="PF10274">
    <property type="entry name" value="ParcG"/>
    <property type="match status" value="1"/>
</dbReference>
<protein>
    <submittedName>
        <fullName evidence="1">Uncharacterized protein</fullName>
    </submittedName>
</protein>
<name>V8PGE2_OPHHA</name>